<dbReference type="Pfam" id="PF01966">
    <property type="entry name" value="HD"/>
    <property type="match status" value="1"/>
</dbReference>
<dbReference type="InterPro" id="IPR003607">
    <property type="entry name" value="HD/PDEase_dom"/>
</dbReference>
<organism evidence="2">
    <name type="scientific">viral metagenome</name>
    <dbReference type="NCBI Taxonomy" id="1070528"/>
    <lineage>
        <taxon>unclassified sequences</taxon>
        <taxon>metagenomes</taxon>
        <taxon>organismal metagenomes</taxon>
    </lineage>
</organism>
<dbReference type="SUPFAM" id="SSF109604">
    <property type="entry name" value="HD-domain/PDEase-like"/>
    <property type="match status" value="1"/>
</dbReference>
<dbReference type="EMBL" id="MN739837">
    <property type="protein sequence ID" value="QHT74068.1"/>
    <property type="molecule type" value="Genomic_DNA"/>
</dbReference>
<accession>A0A6C0H0J7</accession>
<evidence type="ECO:0000259" key="1">
    <source>
        <dbReference type="PROSITE" id="PS51831"/>
    </source>
</evidence>
<dbReference type="GO" id="GO:0005634">
    <property type="term" value="C:nucleus"/>
    <property type="evidence" value="ECO:0007669"/>
    <property type="project" value="TreeGrafter"/>
</dbReference>
<evidence type="ECO:0000313" key="2">
    <source>
        <dbReference type="EMBL" id="QHT74068.1"/>
    </source>
</evidence>
<dbReference type="PANTHER" id="PTHR11373">
    <property type="entry name" value="DEOXYNUCLEOSIDE TRIPHOSPHATE TRIPHOSPHOHYDROLASE"/>
    <property type="match status" value="1"/>
</dbReference>
<reference evidence="2" key="1">
    <citation type="journal article" date="2020" name="Nature">
        <title>Giant virus diversity and host interactions through global metagenomics.</title>
        <authorList>
            <person name="Schulz F."/>
            <person name="Roux S."/>
            <person name="Paez-Espino D."/>
            <person name="Jungbluth S."/>
            <person name="Walsh D.A."/>
            <person name="Denef V.J."/>
            <person name="McMahon K.D."/>
            <person name="Konstantinidis K.T."/>
            <person name="Eloe-Fadrosh E.A."/>
            <person name="Kyrpides N.C."/>
            <person name="Woyke T."/>
        </authorList>
    </citation>
    <scope>NUCLEOTIDE SEQUENCE</scope>
    <source>
        <strain evidence="2">GVMAG-M-3300023179-4</strain>
    </source>
</reference>
<dbReference type="Gene3D" id="1.10.3210.10">
    <property type="entry name" value="Hypothetical protein af1432"/>
    <property type="match status" value="1"/>
</dbReference>
<sequence length="368" mass="43690">MKTIYDSLYGYIEIEDYLLNIIDTKEFQRLRDIKQLGGASYVFPSAIHTRFEHSIGVSYLSGIFIKKIQINQPELNISQDDIRHIKIAGLIHDLGHACYSHFFDNYFLNDIDNPLKHHEERSIYLLTNMNLKYNLGLTSTDIEEIRKIIISQDTYGYKYQIVANEKSGFDTDKLDYINRDCHHLGLPYKYDYTRILNDIKVIDDEICFPLKQLSNVYELFELRYKLHQQIYQHPVISCVEMMILDIFKNSEINNNKQEYLTDIDKFIALTDDYLNYIYHTSKNPIIINIYNNLKSRNLYKFIEDSENNNLHSECKFKLKIKINFGKGNQNPLNFITFYNKNGKVKIDINKKLILIPAQYEIIKYRYIN</sequence>
<dbReference type="PROSITE" id="PS51831">
    <property type="entry name" value="HD"/>
    <property type="match status" value="1"/>
</dbReference>
<dbReference type="AlphaFoldDB" id="A0A6C0H0J7"/>
<dbReference type="InterPro" id="IPR050135">
    <property type="entry name" value="dGTPase-like"/>
</dbReference>
<dbReference type="InterPro" id="IPR006674">
    <property type="entry name" value="HD_domain"/>
</dbReference>
<dbReference type="GO" id="GO:0006203">
    <property type="term" value="P:dGTP catabolic process"/>
    <property type="evidence" value="ECO:0007669"/>
    <property type="project" value="TreeGrafter"/>
</dbReference>
<dbReference type="SMART" id="SM00471">
    <property type="entry name" value="HDc"/>
    <property type="match status" value="1"/>
</dbReference>
<proteinExistence type="predicted"/>
<name>A0A6C0H0J7_9ZZZZ</name>
<feature type="domain" description="HD" evidence="1">
    <location>
        <begin position="50"/>
        <end position="177"/>
    </location>
</feature>
<dbReference type="CDD" id="cd00077">
    <property type="entry name" value="HDc"/>
    <property type="match status" value="1"/>
</dbReference>
<dbReference type="GO" id="GO:0008832">
    <property type="term" value="F:dGTPase activity"/>
    <property type="evidence" value="ECO:0007669"/>
    <property type="project" value="TreeGrafter"/>
</dbReference>
<protein>
    <recommendedName>
        <fullName evidence="1">HD domain-containing protein</fullName>
    </recommendedName>
</protein>
<dbReference type="PANTHER" id="PTHR11373:SF4">
    <property type="entry name" value="DEOXYNUCLEOSIDE TRIPHOSPHATE TRIPHOSPHOHYDROLASE SAMHD1"/>
    <property type="match status" value="1"/>
</dbReference>